<dbReference type="Proteomes" id="UP000256964">
    <property type="component" value="Unassembled WGS sequence"/>
</dbReference>
<dbReference type="OrthoDB" id="2366471at2759"/>
<evidence type="ECO:0000313" key="2">
    <source>
        <dbReference type="EMBL" id="RDX45436.1"/>
    </source>
</evidence>
<keyword evidence="3" id="KW-1185">Reference proteome</keyword>
<keyword evidence="1" id="KW-1133">Transmembrane helix</keyword>
<feature type="transmembrane region" description="Helical" evidence="1">
    <location>
        <begin position="334"/>
        <end position="351"/>
    </location>
</feature>
<feature type="transmembrane region" description="Helical" evidence="1">
    <location>
        <begin position="187"/>
        <end position="210"/>
    </location>
</feature>
<evidence type="ECO:0000313" key="3">
    <source>
        <dbReference type="Proteomes" id="UP000256964"/>
    </source>
</evidence>
<proteinExistence type="predicted"/>
<feature type="transmembrane region" description="Helical" evidence="1">
    <location>
        <begin position="286"/>
        <end position="306"/>
    </location>
</feature>
<protein>
    <submittedName>
        <fullName evidence="2">Uncharacterized protein</fullName>
    </submittedName>
</protein>
<dbReference type="AlphaFoldDB" id="A0A371CYT6"/>
<dbReference type="STRING" id="139420.A0A371CYT6"/>
<organism evidence="2 3">
    <name type="scientific">Lentinus brumalis</name>
    <dbReference type="NCBI Taxonomy" id="2498619"/>
    <lineage>
        <taxon>Eukaryota</taxon>
        <taxon>Fungi</taxon>
        <taxon>Dikarya</taxon>
        <taxon>Basidiomycota</taxon>
        <taxon>Agaricomycotina</taxon>
        <taxon>Agaricomycetes</taxon>
        <taxon>Polyporales</taxon>
        <taxon>Polyporaceae</taxon>
        <taxon>Lentinus</taxon>
    </lineage>
</organism>
<name>A0A371CYT6_9APHY</name>
<keyword evidence="1" id="KW-0812">Transmembrane</keyword>
<dbReference type="EMBL" id="KZ857437">
    <property type="protein sequence ID" value="RDX45436.1"/>
    <property type="molecule type" value="Genomic_DNA"/>
</dbReference>
<accession>A0A371CYT6</accession>
<gene>
    <name evidence="2" type="ORF">OH76DRAFT_951981</name>
</gene>
<reference evidence="2 3" key="1">
    <citation type="journal article" date="2018" name="Biotechnol. Biofuels">
        <title>Integrative visual omics of the white-rot fungus Polyporus brumalis exposes the biotechnological potential of its oxidative enzymes for delignifying raw plant biomass.</title>
        <authorList>
            <person name="Miyauchi S."/>
            <person name="Rancon A."/>
            <person name="Drula E."/>
            <person name="Hage H."/>
            <person name="Chaduli D."/>
            <person name="Favel A."/>
            <person name="Grisel S."/>
            <person name="Henrissat B."/>
            <person name="Herpoel-Gimbert I."/>
            <person name="Ruiz-Duenas F.J."/>
            <person name="Chevret D."/>
            <person name="Hainaut M."/>
            <person name="Lin J."/>
            <person name="Wang M."/>
            <person name="Pangilinan J."/>
            <person name="Lipzen A."/>
            <person name="Lesage-Meessen L."/>
            <person name="Navarro D."/>
            <person name="Riley R."/>
            <person name="Grigoriev I.V."/>
            <person name="Zhou S."/>
            <person name="Raouche S."/>
            <person name="Rosso M.N."/>
        </authorList>
    </citation>
    <scope>NUCLEOTIDE SEQUENCE [LARGE SCALE GENOMIC DNA]</scope>
    <source>
        <strain evidence="2 3">BRFM 1820</strain>
    </source>
</reference>
<sequence>MTIPTIPLHDSNINLDISGVAGFFGGDVAVSAMATVHVYQGRKWLGWYNSPGSYEIAKRYGQLGRSRFWDGLYPGINVDPAVLFELDGMNGPKYRAVHSGTVMYKTGHLAHLFLQECRNIETAHEIDDTRVTTPVCVTVAELSHQPLVEEHPRLFRDSTSPLALIPISTSAAAAVACAIFGDWFCFSMIVLGMISSGASCCVVGMGTFTFTHPAPADGAPHGDGVLEGDGDIVVLKGPEGSVNPITRGRFSLKYSSEPEYHNIGLSSMLLTVQFLAQLLIVPQGEIFGQIMFLCSLAVSWMYNSYLSSLDKESIQRRILVQQVLRAPRMRKYRLGTRTIMAVFVLLVLSPADEQMLQKVMDDLLPNETLVWTIWKRSVLYAIRNVNLDEKDGAFDFDLSVGEGLGANDRRLLKTLYQDARTAYIAYQELYLRGPQKSDWVSPEECVP</sequence>
<keyword evidence="1" id="KW-0472">Membrane</keyword>
<evidence type="ECO:0000256" key="1">
    <source>
        <dbReference type="SAM" id="Phobius"/>
    </source>
</evidence>
<feature type="transmembrane region" description="Helical" evidence="1">
    <location>
        <begin position="162"/>
        <end position="181"/>
    </location>
</feature>